<evidence type="ECO:0000313" key="2">
    <source>
        <dbReference type="EMBL" id="PKC50196.1"/>
    </source>
</evidence>
<reference evidence="2 3" key="1">
    <citation type="submission" date="2017-10" db="EMBL/GenBank/DDBJ databases">
        <title>Extensive intraspecific genome diversity in a model arbuscular mycorrhizal fungus.</title>
        <authorList>
            <person name="Chen E.C.H."/>
            <person name="Morin E."/>
            <person name="Baudet D."/>
            <person name="Noel J."/>
            <person name="Ndikumana S."/>
            <person name="Charron P."/>
            <person name="St-Onge C."/>
            <person name="Giorgi J."/>
            <person name="Grigoriev I.V."/>
            <person name="Roux C."/>
            <person name="Martin F.M."/>
            <person name="Corradi N."/>
        </authorList>
    </citation>
    <scope>NUCLEOTIDE SEQUENCE [LARGE SCALE GENOMIC DNA]</scope>
    <source>
        <strain evidence="2 3">A1</strain>
    </source>
</reference>
<reference evidence="2 3" key="2">
    <citation type="submission" date="2017-10" db="EMBL/GenBank/DDBJ databases">
        <title>Genome analyses suggest a sexual origin of heterokaryosis in a supposedly ancient asexual fungus.</title>
        <authorList>
            <person name="Corradi N."/>
            <person name="Sedzielewska K."/>
            <person name="Noel J."/>
            <person name="Charron P."/>
            <person name="Farinelli L."/>
            <person name="Marton T."/>
            <person name="Kruger M."/>
            <person name="Pelin A."/>
            <person name="Brachmann A."/>
            <person name="Corradi N."/>
        </authorList>
    </citation>
    <scope>NUCLEOTIDE SEQUENCE [LARGE SCALE GENOMIC DNA]</scope>
    <source>
        <strain evidence="2 3">A1</strain>
    </source>
</reference>
<proteinExistence type="predicted"/>
<dbReference type="AlphaFoldDB" id="A0A2N0QGL0"/>
<organism evidence="2 3">
    <name type="scientific">Rhizophagus irregularis</name>
    <dbReference type="NCBI Taxonomy" id="588596"/>
    <lineage>
        <taxon>Eukaryota</taxon>
        <taxon>Fungi</taxon>
        <taxon>Fungi incertae sedis</taxon>
        <taxon>Mucoromycota</taxon>
        <taxon>Glomeromycotina</taxon>
        <taxon>Glomeromycetes</taxon>
        <taxon>Glomerales</taxon>
        <taxon>Glomeraceae</taxon>
        <taxon>Rhizophagus</taxon>
    </lineage>
</organism>
<keyword evidence="1" id="KW-0812">Transmembrane</keyword>
<dbReference type="EMBL" id="LLXH01010728">
    <property type="protein sequence ID" value="PKC50196.1"/>
    <property type="molecule type" value="Genomic_DNA"/>
</dbReference>
<gene>
    <name evidence="2" type="ORF">RhiirA1_487090</name>
</gene>
<dbReference type="VEuPathDB" id="FungiDB:RhiirA1_487090"/>
<accession>A0A2N0QGL0</accession>
<keyword evidence="1" id="KW-0472">Membrane</keyword>
<comment type="caution">
    <text evidence="2">The sequence shown here is derived from an EMBL/GenBank/DDBJ whole genome shotgun (WGS) entry which is preliminary data.</text>
</comment>
<evidence type="ECO:0000313" key="3">
    <source>
        <dbReference type="Proteomes" id="UP000232688"/>
    </source>
</evidence>
<sequence length="61" mass="7279">MSKISNERHILFGTSDLSINGIYCTSEQHSFKKKIIDKQYSFFNYHFYIVLALDFNNFYNS</sequence>
<evidence type="ECO:0000256" key="1">
    <source>
        <dbReference type="SAM" id="Phobius"/>
    </source>
</evidence>
<feature type="transmembrane region" description="Helical" evidence="1">
    <location>
        <begin position="42"/>
        <end position="59"/>
    </location>
</feature>
<name>A0A2N0QGL0_9GLOM</name>
<keyword evidence="1" id="KW-1133">Transmembrane helix</keyword>
<protein>
    <submittedName>
        <fullName evidence="2">Uncharacterized protein</fullName>
    </submittedName>
</protein>
<dbReference type="Proteomes" id="UP000232688">
    <property type="component" value="Unassembled WGS sequence"/>
</dbReference>